<keyword evidence="1" id="KW-0479">Metal-binding</keyword>
<evidence type="ECO:0000256" key="5">
    <source>
        <dbReference type="ARBA" id="ARBA00023015"/>
    </source>
</evidence>
<evidence type="ECO:0000256" key="3">
    <source>
        <dbReference type="ARBA" id="ARBA00022771"/>
    </source>
</evidence>
<dbReference type="STRING" id="59895.A0A124SAV3"/>
<evidence type="ECO:0000256" key="4">
    <source>
        <dbReference type="ARBA" id="ARBA00022833"/>
    </source>
</evidence>
<keyword evidence="4" id="KW-0862">Zinc</keyword>
<dbReference type="PANTHER" id="PTHR10593">
    <property type="entry name" value="SERINE/THREONINE-PROTEIN KINASE RIO"/>
    <property type="match status" value="1"/>
</dbReference>
<dbReference type="InterPro" id="IPR036236">
    <property type="entry name" value="Znf_C2H2_sf"/>
</dbReference>
<keyword evidence="2" id="KW-0677">Repeat</keyword>
<dbReference type="Gene3D" id="3.30.160.60">
    <property type="entry name" value="Classic Zinc Finger"/>
    <property type="match status" value="1"/>
</dbReference>
<dbReference type="Gramene" id="KVH88687">
    <property type="protein sequence ID" value="KVH88687"/>
    <property type="gene ID" value="Ccrd_026066"/>
</dbReference>
<evidence type="ECO:0000313" key="10">
    <source>
        <dbReference type="Proteomes" id="UP000243975"/>
    </source>
</evidence>
<dbReference type="Pfam" id="PF22996">
    <property type="entry name" value="C2H2-2nd_BIRD-IDD"/>
    <property type="match status" value="1"/>
</dbReference>
<reference evidence="9 10" key="1">
    <citation type="journal article" date="2016" name="Sci. Rep.">
        <title>The genome sequence of the outbreeding globe artichoke constructed de novo incorporating a phase-aware low-pass sequencing strategy of F1 progeny.</title>
        <authorList>
            <person name="Scaglione D."/>
            <person name="Reyes-Chin-Wo S."/>
            <person name="Acquadro A."/>
            <person name="Froenicke L."/>
            <person name="Portis E."/>
            <person name="Beitel C."/>
            <person name="Tirone M."/>
            <person name="Mauro R."/>
            <person name="Lo Monaco A."/>
            <person name="Mauromicale G."/>
            <person name="Faccioli P."/>
            <person name="Cattivelli L."/>
            <person name="Rieseberg L."/>
            <person name="Michelmore R."/>
            <person name="Lanteri S."/>
        </authorList>
    </citation>
    <scope>NUCLEOTIDE SEQUENCE [LARGE SCALE GENOMIC DNA]</scope>
    <source>
        <strain evidence="9">2C</strain>
    </source>
</reference>
<accession>A0A124SAV3</accession>
<evidence type="ECO:0000256" key="6">
    <source>
        <dbReference type="ARBA" id="ARBA00023163"/>
    </source>
</evidence>
<dbReference type="InterPro" id="IPR013087">
    <property type="entry name" value="Znf_C2H2_type"/>
</dbReference>
<dbReference type="SUPFAM" id="SSF57667">
    <property type="entry name" value="beta-beta-alpha zinc fingers"/>
    <property type="match status" value="1"/>
</dbReference>
<comment type="caution">
    <text evidence="9">The sequence shown here is derived from an EMBL/GenBank/DDBJ whole genome shotgun (WGS) entry which is preliminary data.</text>
</comment>
<dbReference type="EMBL" id="LEKV01005349">
    <property type="protein sequence ID" value="KVH88687.1"/>
    <property type="molecule type" value="Genomic_DNA"/>
</dbReference>
<dbReference type="AlphaFoldDB" id="A0A124SAV3"/>
<dbReference type="SMART" id="SM00355">
    <property type="entry name" value="ZnF_C2H2"/>
    <property type="match status" value="2"/>
</dbReference>
<gene>
    <name evidence="9" type="ORF">Ccrd_026066</name>
</gene>
<evidence type="ECO:0000313" key="9">
    <source>
        <dbReference type="EMBL" id="KVH88687.1"/>
    </source>
</evidence>
<keyword evidence="5" id="KW-0805">Transcription regulation</keyword>
<keyword evidence="6" id="KW-0804">Transcription</keyword>
<dbReference type="Pfam" id="PF00096">
    <property type="entry name" value="zf-C2H2"/>
    <property type="match status" value="1"/>
</dbReference>
<keyword evidence="3 7" id="KW-0863">Zinc-finger</keyword>
<dbReference type="InterPro" id="IPR055186">
    <property type="entry name" value="C2H2-2nd_BIRD-IDD"/>
</dbReference>
<dbReference type="InterPro" id="IPR055187">
    <property type="entry name" value="C2CH-3rd_BIRD-IDD"/>
</dbReference>
<dbReference type="PROSITE" id="PS50157">
    <property type="entry name" value="ZINC_FINGER_C2H2_2"/>
    <property type="match status" value="1"/>
</dbReference>
<dbReference type="PROSITE" id="PS00028">
    <property type="entry name" value="ZINC_FINGER_C2H2_1"/>
    <property type="match status" value="1"/>
</dbReference>
<evidence type="ECO:0000256" key="1">
    <source>
        <dbReference type="ARBA" id="ARBA00022723"/>
    </source>
</evidence>
<keyword evidence="10" id="KW-1185">Reference proteome</keyword>
<dbReference type="GO" id="GO:0005634">
    <property type="term" value="C:nucleus"/>
    <property type="evidence" value="ECO:0007669"/>
    <property type="project" value="TreeGrafter"/>
</dbReference>
<evidence type="ECO:0000256" key="7">
    <source>
        <dbReference type="PROSITE-ProRule" id="PRU00042"/>
    </source>
</evidence>
<dbReference type="GO" id="GO:0008270">
    <property type="term" value="F:zinc ion binding"/>
    <property type="evidence" value="ECO:0007669"/>
    <property type="project" value="UniProtKB-KW"/>
</dbReference>
<dbReference type="Pfam" id="PF22995">
    <property type="entry name" value="C2CH-3rd_BIRD-IDD"/>
    <property type="match status" value="1"/>
</dbReference>
<evidence type="ECO:0000259" key="8">
    <source>
        <dbReference type="PROSITE" id="PS50157"/>
    </source>
</evidence>
<dbReference type="PANTHER" id="PTHR10593:SF214">
    <property type="entry name" value="PROTEIN INDETERMINATE-DOMAIN 5, CHLOROPLASTIC"/>
    <property type="match status" value="1"/>
</dbReference>
<protein>
    <submittedName>
        <fullName evidence="9">Zinc finger, C2H2</fullName>
    </submittedName>
</protein>
<dbReference type="GO" id="GO:0003700">
    <property type="term" value="F:DNA-binding transcription factor activity"/>
    <property type="evidence" value="ECO:0007669"/>
    <property type="project" value="TreeGrafter"/>
</dbReference>
<proteinExistence type="predicted"/>
<dbReference type="Proteomes" id="UP000243975">
    <property type="component" value="Unassembled WGS sequence"/>
</dbReference>
<name>A0A124SAV3_CYNCS</name>
<dbReference type="InterPro" id="IPR031140">
    <property type="entry name" value="IDD1-16"/>
</dbReference>
<organism evidence="9 10">
    <name type="scientific">Cynara cardunculus var. scolymus</name>
    <name type="common">Globe artichoke</name>
    <name type="synonym">Cynara scolymus</name>
    <dbReference type="NCBI Taxonomy" id="59895"/>
    <lineage>
        <taxon>Eukaryota</taxon>
        <taxon>Viridiplantae</taxon>
        <taxon>Streptophyta</taxon>
        <taxon>Embryophyta</taxon>
        <taxon>Tracheophyta</taxon>
        <taxon>Spermatophyta</taxon>
        <taxon>Magnoliopsida</taxon>
        <taxon>eudicotyledons</taxon>
        <taxon>Gunneridae</taxon>
        <taxon>Pentapetalae</taxon>
        <taxon>asterids</taxon>
        <taxon>campanulids</taxon>
        <taxon>Asterales</taxon>
        <taxon>Asteraceae</taxon>
        <taxon>Carduoideae</taxon>
        <taxon>Cardueae</taxon>
        <taxon>Carduinae</taxon>
        <taxon>Cynara</taxon>
    </lineage>
</organism>
<evidence type="ECO:0000256" key="2">
    <source>
        <dbReference type="ARBA" id="ARBA00022737"/>
    </source>
</evidence>
<sequence length="256" mass="29475">MMNKEEKPNSVYVGDMNETELVRNVANFGAVSLPLLFAFKTSSSDDETIIKLYKAMDHQNVIKMDMAFGSSSMLLLGKWNEEDHVNLQEFDIKPDDHVVPPLQPLTVPLRKRKNPADLDAAEIVALSPTTLMTKNRFVCEVCHKGFPRDQNLQLHRRGHNLPWKLKQRTRDVRVKRKVYLCPEPSCIHHNPCHALGDLSGIKKHYSRKHVSERNYKCLRCPKMYAVESDLKAHLKVCGKKGYRCQCNTLFSRYIIS</sequence>
<feature type="domain" description="C2H2-type" evidence="8">
    <location>
        <begin position="137"/>
        <end position="159"/>
    </location>
</feature>